<evidence type="ECO:0000313" key="2">
    <source>
        <dbReference type="EMBL" id="MSA96113.1"/>
    </source>
</evidence>
<dbReference type="GO" id="GO:0004601">
    <property type="term" value="F:peroxidase activity"/>
    <property type="evidence" value="ECO:0007669"/>
    <property type="project" value="InterPro"/>
</dbReference>
<dbReference type="PANTHER" id="PTHR43395:SF10">
    <property type="entry name" value="CHEMOTAXIS PROTEIN CHEA"/>
    <property type="match status" value="1"/>
</dbReference>
<reference evidence="3" key="2">
    <citation type="journal article" date="2019" name="Int. J. Syst. Evol. Microbiol.">
        <title>Gordonibacter faecihominis is a later heterotypic synonym of Gordonibacter urolithinfaciens.</title>
        <authorList>
            <person name="Danylec N."/>
            <person name="Stoll D.A."/>
            <person name="Huch M."/>
        </authorList>
    </citation>
    <scope>NUCLEOTIDE SEQUENCE</scope>
    <source>
        <strain evidence="3">DSM 27213</strain>
    </source>
</reference>
<evidence type="ECO:0000313" key="5">
    <source>
        <dbReference type="Proteomes" id="UP000462865"/>
    </source>
</evidence>
<dbReference type="PANTHER" id="PTHR43395">
    <property type="entry name" value="SENSOR HISTIDINE KINASE CHEA"/>
    <property type="match status" value="1"/>
</dbReference>
<dbReference type="PROSITE" id="PS50873">
    <property type="entry name" value="PEROXIDASE_4"/>
    <property type="match status" value="1"/>
</dbReference>
<organism evidence="3 4">
    <name type="scientific">Gordonibacter urolithinfaciens</name>
    <dbReference type="NCBI Taxonomy" id="1335613"/>
    <lineage>
        <taxon>Bacteria</taxon>
        <taxon>Bacillati</taxon>
        <taxon>Actinomycetota</taxon>
        <taxon>Coriobacteriia</taxon>
        <taxon>Eggerthellales</taxon>
        <taxon>Eggerthellaceae</taxon>
        <taxon>Gordonibacter</taxon>
    </lineage>
</organism>
<name>A0A423UIV8_9ACTN</name>
<dbReference type="Gene3D" id="3.30.565.10">
    <property type="entry name" value="Histidine kinase-like ATPase, C-terminal domain"/>
    <property type="match status" value="1"/>
</dbReference>
<dbReference type="GO" id="GO:0006979">
    <property type="term" value="P:response to oxidative stress"/>
    <property type="evidence" value="ECO:0007669"/>
    <property type="project" value="InterPro"/>
</dbReference>
<evidence type="ECO:0000259" key="1">
    <source>
        <dbReference type="PROSITE" id="PS50873"/>
    </source>
</evidence>
<dbReference type="GO" id="GO:0006935">
    <property type="term" value="P:chemotaxis"/>
    <property type="evidence" value="ECO:0007669"/>
    <property type="project" value="InterPro"/>
</dbReference>
<reference evidence="2 5" key="4">
    <citation type="journal article" date="2019" name="Nat. Med.">
        <title>A library of human gut bacterial isolates paired with longitudinal multiomics data enables mechanistic microbiome research.</title>
        <authorList>
            <person name="Poyet M."/>
            <person name="Groussin M."/>
            <person name="Gibbons S.M."/>
            <person name="Avila-Pacheco J."/>
            <person name="Jiang X."/>
            <person name="Kearney S.M."/>
            <person name="Perrotta A.R."/>
            <person name="Berdy B."/>
            <person name="Zhao S."/>
            <person name="Lieberman T.D."/>
            <person name="Swanson P.K."/>
            <person name="Smith M."/>
            <person name="Roesemann S."/>
            <person name="Alexander J.E."/>
            <person name="Rich S.A."/>
            <person name="Livny J."/>
            <person name="Vlamakis H."/>
            <person name="Clish C."/>
            <person name="Bullock K."/>
            <person name="Deik A."/>
            <person name="Scott J."/>
            <person name="Pierce K.A."/>
            <person name="Xavier R.J."/>
            <person name="Alm E.J."/>
        </authorList>
    </citation>
    <scope>NUCLEOTIDE SEQUENCE [LARGE SCALE GENOMIC DNA]</scope>
    <source>
        <strain evidence="2 5">BIOML-A1</strain>
    </source>
</reference>
<dbReference type="GO" id="GO:0007165">
    <property type="term" value="P:signal transduction"/>
    <property type="evidence" value="ECO:0007669"/>
    <property type="project" value="InterPro"/>
</dbReference>
<accession>A0A423UIV8</accession>
<dbReference type="SUPFAM" id="SSF50341">
    <property type="entry name" value="CheW-like"/>
    <property type="match status" value="1"/>
</dbReference>
<dbReference type="InterPro" id="IPR036061">
    <property type="entry name" value="CheW-like_dom_sf"/>
</dbReference>
<evidence type="ECO:0000313" key="4">
    <source>
        <dbReference type="Proteomes" id="UP000285258"/>
    </source>
</evidence>
<dbReference type="RefSeq" id="WP_096227271.1">
    <property type="nucleotide sequence ID" value="NZ_CP168029.1"/>
</dbReference>
<dbReference type="GO" id="GO:0020037">
    <property type="term" value="F:heme binding"/>
    <property type="evidence" value="ECO:0007669"/>
    <property type="project" value="InterPro"/>
</dbReference>
<dbReference type="Proteomes" id="UP000285258">
    <property type="component" value="Unassembled WGS sequence"/>
</dbReference>
<proteinExistence type="predicted"/>
<reference evidence="4" key="1">
    <citation type="submission" date="2018-05" db="EMBL/GenBank/DDBJ databases">
        <title>Genome Sequencing of selected type strains of the family Eggerthellaceae.</title>
        <authorList>
            <person name="Danylec N."/>
            <person name="Stoll D.A."/>
            <person name="Doetsch A."/>
            <person name="Huch M."/>
        </authorList>
    </citation>
    <scope>NUCLEOTIDE SEQUENCE [LARGE SCALE GENOMIC DNA]</scope>
    <source>
        <strain evidence="4">DSM 27213</strain>
    </source>
</reference>
<comment type="caution">
    <text evidence="3">The sequence shown here is derived from an EMBL/GenBank/DDBJ whole genome shotgun (WGS) entry which is preliminary data.</text>
</comment>
<protein>
    <submittedName>
        <fullName evidence="3">Chemotaxis protein CheA</fullName>
    </submittedName>
</protein>
<dbReference type="InterPro" id="IPR036890">
    <property type="entry name" value="HATPase_C_sf"/>
</dbReference>
<dbReference type="AlphaFoldDB" id="A0A423UIV8"/>
<reference evidence="3" key="3">
    <citation type="journal article" date="2019" name="Microbiol. Resour. Announc.">
        <title>Draft Genome Sequences of Type Strains of Gordonibacter faecihominis, Paraeggerthella hongkongensis, Parvibacter caecicola,Slackia equolifaciens, Slackia faecicanis, and Slackia isoflavoniconvertens.</title>
        <authorList>
            <person name="Danylec N."/>
            <person name="Stoll D.A."/>
            <person name="Dotsch A."/>
            <person name="Huch M."/>
        </authorList>
    </citation>
    <scope>NUCLEOTIDE SEQUENCE</scope>
    <source>
        <strain evidence="3">DSM 27213</strain>
    </source>
</reference>
<dbReference type="InterPro" id="IPR002016">
    <property type="entry name" value="Haem_peroxidase"/>
</dbReference>
<dbReference type="EMBL" id="WKZA01000102">
    <property type="protein sequence ID" value="MSA96113.1"/>
    <property type="molecule type" value="Genomic_DNA"/>
</dbReference>
<gene>
    <name evidence="3" type="ORF">DMP12_10415</name>
    <name evidence="2" type="ORF">GKG38_13825</name>
</gene>
<feature type="domain" description="Plant heme peroxidase family profile" evidence="1">
    <location>
        <begin position="38"/>
        <end position="348"/>
    </location>
</feature>
<dbReference type="EMBL" id="QIBW01000012">
    <property type="protein sequence ID" value="ROT89078.1"/>
    <property type="molecule type" value="Genomic_DNA"/>
</dbReference>
<evidence type="ECO:0000313" key="3">
    <source>
        <dbReference type="EMBL" id="ROT89078.1"/>
    </source>
</evidence>
<dbReference type="Proteomes" id="UP000462865">
    <property type="component" value="Unassembled WGS sequence"/>
</dbReference>
<dbReference type="InterPro" id="IPR051315">
    <property type="entry name" value="Bact_Chemotaxis_CheA"/>
</dbReference>
<sequence>MERDEELVVQVMLKPNCGLENVRAALVVRRIAPLCSSLSFHPCTVKSDPSTISYLRDHGLFVRFSSPTPEKVLITIKASFFVDRFAIIEDADAVPSFASASDEPAGENSPAIPLRIDFANRSSVDGRYDELWKLLARLEEVHRQLRARIERTPHDRELNTIFFTHAQVVDGLRTAVARSRIEPFGRIAPSLHALVADYSERFGVQVKFDIADGQMALDQSVLASMEEIIKRVIRACLRDGIGKPEGRKAAGKPPCATMRLTLESDGSEVICRIEHDGHLFDARRIGQLAEERGLLTRPIEEYTDEEIGSFLMMPGFASTRSGPFAGMSSQFIEIGSMLYNMGGRGKVRNTDHGTLEIVMNFPAPFTVMEAAIVRVGAERFALPAQQIVRFEGHHPERLVGGCDASGTACYVDRDGARVEMLNGAGASTPFKAERPRIVVMLEAQGERRALAVDEVDGYERVSVCQLPALLNRRTARLAGCFGYAFLQDGAACAVVSARRLLDSGLEEGARHA</sequence>